<dbReference type="FunFam" id="3.20.20.70:FF:000027">
    <property type="entry name" value="Dihydropyrimidine dehydrogenase [NADP(+)]"/>
    <property type="match status" value="1"/>
</dbReference>
<evidence type="ECO:0000256" key="9">
    <source>
        <dbReference type="ARBA" id="ARBA00023002"/>
    </source>
</evidence>
<dbReference type="PIRSF" id="PIRSF000164">
    <property type="entry name" value="DHO_oxidase"/>
    <property type="match status" value="1"/>
</dbReference>
<feature type="binding site" evidence="12">
    <location>
        <position position="21"/>
    </location>
    <ligand>
        <name>FMN</name>
        <dbReference type="ChEBI" id="CHEBI:58210"/>
    </ligand>
</feature>
<dbReference type="HAMAP" id="MF_00224">
    <property type="entry name" value="DHO_dh_type1"/>
    <property type="match status" value="1"/>
</dbReference>
<evidence type="ECO:0000256" key="7">
    <source>
        <dbReference type="ARBA" id="ARBA00022643"/>
    </source>
</evidence>
<dbReference type="PANTHER" id="PTHR48109:SF1">
    <property type="entry name" value="DIHYDROOROTATE DEHYDROGENASE (FUMARATE)"/>
    <property type="match status" value="1"/>
</dbReference>
<keyword evidence="7 12" id="KW-0288">FMN</keyword>
<proteinExistence type="inferred from homology"/>
<evidence type="ECO:0000256" key="1">
    <source>
        <dbReference type="ARBA" id="ARBA00003616"/>
    </source>
</evidence>
<dbReference type="CDD" id="cd04740">
    <property type="entry name" value="DHOD_1B_like"/>
    <property type="match status" value="1"/>
</dbReference>
<feature type="binding site" evidence="12">
    <location>
        <position position="164"/>
    </location>
    <ligand>
        <name>FMN</name>
        <dbReference type="ChEBI" id="CHEBI:58210"/>
    </ligand>
</feature>
<comment type="subcellular location">
    <subcellularLocation>
        <location evidence="2 12">Cytoplasm</location>
    </subcellularLocation>
</comment>
<dbReference type="InterPro" id="IPR012135">
    <property type="entry name" value="Dihydroorotate_DH_1_2"/>
</dbReference>
<comment type="pathway">
    <text evidence="3">Pyrimidine metabolism; UMP biosynthesis via de novo pathway; orotate from (S)-dihydroorotate (NAD(+) route): step 1/1.</text>
</comment>
<keyword evidence="8 12" id="KW-0665">Pyrimidine biosynthesis</keyword>
<dbReference type="InterPro" id="IPR024920">
    <property type="entry name" value="Dihydroorotate_DH_1"/>
</dbReference>
<dbReference type="EC" id="1.3.-.-" evidence="12"/>
<comment type="catalytic activity">
    <reaction evidence="12">
        <text>(S)-dihydroorotate + A = orotate + AH2</text>
        <dbReference type="Rhea" id="RHEA:18073"/>
        <dbReference type="ChEBI" id="CHEBI:13193"/>
        <dbReference type="ChEBI" id="CHEBI:17499"/>
        <dbReference type="ChEBI" id="CHEBI:30839"/>
        <dbReference type="ChEBI" id="CHEBI:30864"/>
    </reaction>
</comment>
<dbReference type="GO" id="GO:0044205">
    <property type="term" value="P:'de novo' UMP biosynthetic process"/>
    <property type="evidence" value="ECO:0007669"/>
    <property type="project" value="UniProtKB-UniRule"/>
</dbReference>
<feature type="binding site" evidence="12">
    <location>
        <position position="126"/>
    </location>
    <ligand>
        <name>FMN</name>
        <dbReference type="ChEBI" id="CHEBI:58210"/>
    </ligand>
</feature>
<evidence type="ECO:0000313" key="14">
    <source>
        <dbReference type="EMBL" id="HJC41643.1"/>
    </source>
</evidence>
<dbReference type="SUPFAM" id="SSF51395">
    <property type="entry name" value="FMN-linked oxidoreductases"/>
    <property type="match status" value="1"/>
</dbReference>
<evidence type="ECO:0000256" key="6">
    <source>
        <dbReference type="ARBA" id="ARBA00022630"/>
    </source>
</evidence>
<dbReference type="NCBIfam" id="TIGR01037">
    <property type="entry name" value="pyrD_sub1_fam"/>
    <property type="match status" value="1"/>
</dbReference>
<feature type="binding site" evidence="12">
    <location>
        <begin position="45"/>
        <end position="46"/>
    </location>
    <ligand>
        <name>FMN</name>
        <dbReference type="ChEBI" id="CHEBI:58210"/>
    </ligand>
</feature>
<organism evidence="14 15">
    <name type="scientific">Candidatus Intestinimonas pullistercoris</name>
    <dbReference type="NCBI Taxonomy" id="2838623"/>
    <lineage>
        <taxon>Bacteria</taxon>
        <taxon>Bacillati</taxon>
        <taxon>Bacillota</taxon>
        <taxon>Clostridia</taxon>
        <taxon>Eubacteriales</taxon>
        <taxon>Intestinimonas</taxon>
    </lineage>
</organism>
<evidence type="ECO:0000256" key="2">
    <source>
        <dbReference type="ARBA" id="ARBA00004496"/>
    </source>
</evidence>
<comment type="similarity">
    <text evidence="4 12">Belongs to the dihydroorotate dehydrogenase family. Type 1 subfamily.</text>
</comment>
<comment type="caution">
    <text evidence="14">The sequence shown here is derived from an EMBL/GenBank/DDBJ whole genome shotgun (WGS) entry which is preliminary data.</text>
</comment>
<dbReference type="PANTHER" id="PTHR48109">
    <property type="entry name" value="DIHYDROOROTATE DEHYDROGENASE (QUINONE), MITOCHONDRIAL-RELATED"/>
    <property type="match status" value="1"/>
</dbReference>
<name>A0A9D2P3C7_9FIRM</name>
<evidence type="ECO:0000259" key="13">
    <source>
        <dbReference type="Pfam" id="PF01180"/>
    </source>
</evidence>
<dbReference type="InterPro" id="IPR033888">
    <property type="entry name" value="DHOD_1B"/>
</dbReference>
<dbReference type="PROSITE" id="PS00912">
    <property type="entry name" value="DHODEHASE_2"/>
    <property type="match status" value="1"/>
</dbReference>
<evidence type="ECO:0000256" key="8">
    <source>
        <dbReference type="ARBA" id="ARBA00022975"/>
    </source>
</evidence>
<dbReference type="Gene3D" id="3.20.20.70">
    <property type="entry name" value="Aldolase class I"/>
    <property type="match status" value="1"/>
</dbReference>
<keyword evidence="9 12" id="KW-0560">Oxidoreductase</keyword>
<feature type="binding site" evidence="12">
    <location>
        <position position="45"/>
    </location>
    <ligand>
        <name>substrate</name>
    </ligand>
</feature>
<sequence length="304" mass="31825">MLDQKVNLAGVELKNPIVVPSGTFGFGREYGQFFDLSELGAICVKGLTPQPREGNPAPRIAETPMGILNSVGLQNPGVDAFVAQELPELRRHDVKIIANISGNTPEEYGEMCEKLSAAGVDMIEVNISCPNVKAGGLAYGTRPELAAEVTEVAKRHASVPVMVKLSPNVTDITEIARAVAGAGADALSLINTIRGMRIDVKTRRPILKMNTGGLSGPAVLPVAVRMVWEVHAAVDLPILGMGGVSTGADAAELMLAGATAVAVGTASFADVYAPVRVRDELSALAEEQGLQRVSELTGAVRPWG</sequence>
<feature type="binding site" evidence="12">
    <location>
        <position position="216"/>
    </location>
    <ligand>
        <name>FMN</name>
        <dbReference type="ChEBI" id="CHEBI:58210"/>
    </ligand>
</feature>
<keyword evidence="6 12" id="KW-0285">Flavoprotein</keyword>
<keyword evidence="5 12" id="KW-0963">Cytoplasm</keyword>
<feature type="binding site" evidence="12">
    <location>
        <position position="99"/>
    </location>
    <ligand>
        <name>FMN</name>
        <dbReference type="ChEBI" id="CHEBI:58210"/>
    </ligand>
</feature>
<evidence type="ECO:0000256" key="3">
    <source>
        <dbReference type="ARBA" id="ARBA00004715"/>
    </source>
</evidence>
<reference evidence="14" key="2">
    <citation type="submission" date="2021-04" db="EMBL/GenBank/DDBJ databases">
        <authorList>
            <person name="Gilroy R."/>
        </authorList>
    </citation>
    <scope>NUCLEOTIDE SEQUENCE</scope>
    <source>
        <strain evidence="14">CHK186-1790</strain>
    </source>
</reference>
<dbReference type="NCBIfam" id="NF005574">
    <property type="entry name" value="PRK07259.1"/>
    <property type="match status" value="1"/>
</dbReference>
<dbReference type="GO" id="GO:0006207">
    <property type="term" value="P:'de novo' pyrimidine nucleobase biosynthetic process"/>
    <property type="evidence" value="ECO:0007669"/>
    <property type="project" value="InterPro"/>
</dbReference>
<gene>
    <name evidence="12" type="primary">pyrD</name>
    <name evidence="14" type="ORF">H9701_08845</name>
</gene>
<dbReference type="Pfam" id="PF01180">
    <property type="entry name" value="DHO_dh"/>
    <property type="match status" value="1"/>
</dbReference>
<dbReference type="InterPro" id="IPR049622">
    <property type="entry name" value="Dihydroorotate_DH_I"/>
</dbReference>
<keyword evidence="10" id="KW-0520">NAD</keyword>
<evidence type="ECO:0000256" key="12">
    <source>
        <dbReference type="HAMAP-Rule" id="MF_00224"/>
    </source>
</evidence>
<feature type="binding site" evidence="12">
    <location>
        <begin position="69"/>
        <end position="73"/>
    </location>
    <ligand>
        <name>substrate</name>
    </ligand>
</feature>
<evidence type="ECO:0000256" key="5">
    <source>
        <dbReference type="ARBA" id="ARBA00022490"/>
    </source>
</evidence>
<dbReference type="InterPro" id="IPR001295">
    <property type="entry name" value="Dihydroorotate_DH_CS"/>
</dbReference>
<feature type="binding site" evidence="12">
    <location>
        <position position="190"/>
    </location>
    <ligand>
        <name>FMN</name>
        <dbReference type="ChEBI" id="CHEBI:58210"/>
    </ligand>
</feature>
<dbReference type="InterPro" id="IPR013785">
    <property type="entry name" value="Aldolase_TIM"/>
</dbReference>
<comment type="catalytic activity">
    <reaction evidence="11">
        <text>(S)-dihydroorotate + NAD(+) = orotate + NADH + H(+)</text>
        <dbReference type="Rhea" id="RHEA:13513"/>
        <dbReference type="ChEBI" id="CHEBI:15378"/>
        <dbReference type="ChEBI" id="CHEBI:30839"/>
        <dbReference type="ChEBI" id="CHEBI:30864"/>
        <dbReference type="ChEBI" id="CHEBI:57540"/>
        <dbReference type="ChEBI" id="CHEBI:57945"/>
        <dbReference type="EC" id="1.3.1.14"/>
    </reaction>
</comment>
<dbReference type="GO" id="GO:0005737">
    <property type="term" value="C:cytoplasm"/>
    <property type="evidence" value="ECO:0007669"/>
    <property type="project" value="UniProtKB-SubCell"/>
</dbReference>
<dbReference type="InterPro" id="IPR050074">
    <property type="entry name" value="DHO_dehydrogenase"/>
</dbReference>
<feature type="active site" description="Nucleophile" evidence="12">
    <location>
        <position position="129"/>
    </location>
</feature>
<feature type="binding site" evidence="12">
    <location>
        <begin position="191"/>
        <end position="192"/>
    </location>
    <ligand>
        <name>substrate</name>
    </ligand>
</feature>
<dbReference type="EMBL" id="DWWJ01000160">
    <property type="protein sequence ID" value="HJC41643.1"/>
    <property type="molecule type" value="Genomic_DNA"/>
</dbReference>
<accession>A0A9D2P3C7</accession>
<feature type="binding site" evidence="12">
    <location>
        <position position="126"/>
    </location>
    <ligand>
        <name>substrate</name>
    </ligand>
</feature>
<dbReference type="AlphaFoldDB" id="A0A9D2P3C7"/>
<comment type="cofactor">
    <cofactor evidence="12">
        <name>FMN</name>
        <dbReference type="ChEBI" id="CHEBI:58210"/>
    </cofactor>
    <text evidence="12">Binds 1 FMN per subunit.</text>
</comment>
<evidence type="ECO:0000313" key="15">
    <source>
        <dbReference type="Proteomes" id="UP000823882"/>
    </source>
</evidence>
<comment type="function">
    <text evidence="1">Catalyzes the conversion of dihydroorotate to orotate with NAD(+) as electron acceptor.</text>
</comment>
<evidence type="ECO:0000256" key="4">
    <source>
        <dbReference type="ARBA" id="ARBA00008008"/>
    </source>
</evidence>
<dbReference type="InterPro" id="IPR005720">
    <property type="entry name" value="Dihydroorotate_DH_cat"/>
</dbReference>
<evidence type="ECO:0000256" key="11">
    <source>
        <dbReference type="ARBA" id="ARBA00048996"/>
    </source>
</evidence>
<dbReference type="Proteomes" id="UP000823882">
    <property type="component" value="Unassembled WGS sequence"/>
</dbReference>
<feature type="binding site" evidence="12">
    <location>
        <begin position="264"/>
        <end position="265"/>
    </location>
    <ligand>
        <name>FMN</name>
        <dbReference type="ChEBI" id="CHEBI:58210"/>
    </ligand>
</feature>
<feature type="binding site" evidence="12">
    <location>
        <begin position="242"/>
        <end position="243"/>
    </location>
    <ligand>
        <name>FMN</name>
        <dbReference type="ChEBI" id="CHEBI:58210"/>
    </ligand>
</feature>
<dbReference type="PROSITE" id="PS00911">
    <property type="entry name" value="DHODEHASE_1"/>
    <property type="match status" value="1"/>
</dbReference>
<protein>
    <recommendedName>
        <fullName evidence="12">Dihydroorotate dehydrogenase</fullName>
        <shortName evidence="12">DHOD</shortName>
        <shortName evidence="12">DHODase</shortName>
        <shortName evidence="12">DHOdehase</shortName>
        <ecNumber evidence="12">1.3.-.-</ecNumber>
    </recommendedName>
</protein>
<feature type="domain" description="Dihydroorotate dehydrogenase catalytic" evidence="13">
    <location>
        <begin position="5"/>
        <end position="283"/>
    </location>
</feature>
<reference evidence="14" key="1">
    <citation type="journal article" date="2021" name="PeerJ">
        <title>Extensive microbial diversity within the chicken gut microbiome revealed by metagenomics and culture.</title>
        <authorList>
            <person name="Gilroy R."/>
            <person name="Ravi A."/>
            <person name="Getino M."/>
            <person name="Pursley I."/>
            <person name="Horton D.L."/>
            <person name="Alikhan N.F."/>
            <person name="Baker D."/>
            <person name="Gharbi K."/>
            <person name="Hall N."/>
            <person name="Watson M."/>
            <person name="Adriaenssens E.M."/>
            <person name="Foster-Nyarko E."/>
            <person name="Jarju S."/>
            <person name="Secka A."/>
            <person name="Antonio M."/>
            <person name="Oren A."/>
            <person name="Chaudhuri R.R."/>
            <person name="La Ragione R."/>
            <person name="Hildebrand F."/>
            <person name="Pallen M.J."/>
        </authorList>
    </citation>
    <scope>NUCLEOTIDE SEQUENCE</scope>
    <source>
        <strain evidence="14">CHK186-1790</strain>
    </source>
</reference>
<dbReference type="GO" id="GO:0004589">
    <property type="term" value="F:dihydroorotate dehydrogenase (NAD+) activity"/>
    <property type="evidence" value="ECO:0007669"/>
    <property type="project" value="UniProtKB-EC"/>
</dbReference>
<evidence type="ECO:0000256" key="10">
    <source>
        <dbReference type="ARBA" id="ARBA00023027"/>
    </source>
</evidence>